<feature type="signal peptide" evidence="2">
    <location>
        <begin position="1"/>
        <end position="38"/>
    </location>
</feature>
<sequence>MTRTSNPPRAFPGAGRSRRCCRWLLAVLLGGPVPPPPAAPPVAVSDDAGPLSALGYYQTLQRMTPAQIARERQVLAALTPTPYTQVRIAMVLGHPRGQPDLARALTLLEAVLKSTDPGAVSLHPLARLLADNYGERQKLEGQLEKQGQQLKESQRKAIELQEKIDGLADIERTLPQRPRATRPAGVVR</sequence>
<accession>A0A9D7LSN2</accession>
<proteinExistence type="predicted"/>
<name>A0A9D7LSN2_9RHOO</name>
<dbReference type="AlphaFoldDB" id="A0A9D7LSN2"/>
<evidence type="ECO:0000313" key="4">
    <source>
        <dbReference type="Proteomes" id="UP000808146"/>
    </source>
</evidence>
<evidence type="ECO:0000256" key="2">
    <source>
        <dbReference type="SAM" id="SignalP"/>
    </source>
</evidence>
<organism evidence="3 4">
    <name type="scientific">Candidatus Dechloromonas phosphorivorans</name>
    <dbReference type="NCBI Taxonomy" id="2899244"/>
    <lineage>
        <taxon>Bacteria</taxon>
        <taxon>Pseudomonadati</taxon>
        <taxon>Pseudomonadota</taxon>
        <taxon>Betaproteobacteria</taxon>
        <taxon>Rhodocyclales</taxon>
        <taxon>Azonexaceae</taxon>
        <taxon>Dechloromonas</taxon>
    </lineage>
</organism>
<reference evidence="3" key="1">
    <citation type="submission" date="2020-10" db="EMBL/GenBank/DDBJ databases">
        <title>Connecting structure to function with the recovery of over 1000 high-quality activated sludge metagenome-assembled genomes encoding full-length rRNA genes using long-read sequencing.</title>
        <authorList>
            <person name="Singleton C.M."/>
            <person name="Petriglieri F."/>
            <person name="Kristensen J.M."/>
            <person name="Kirkegaard R.H."/>
            <person name="Michaelsen T.Y."/>
            <person name="Andersen M.H."/>
            <person name="Karst S.M."/>
            <person name="Dueholm M.S."/>
            <person name="Nielsen P.H."/>
            <person name="Albertsen M."/>
        </authorList>
    </citation>
    <scope>NUCLEOTIDE SEQUENCE</scope>
    <source>
        <strain evidence="3">OdNE_18-Q3-R46-58_BAT3C.305</strain>
    </source>
</reference>
<gene>
    <name evidence="3" type="ORF">IPN75_13510</name>
</gene>
<keyword evidence="2" id="KW-0732">Signal</keyword>
<protein>
    <submittedName>
        <fullName evidence="3">Permease</fullName>
    </submittedName>
</protein>
<dbReference type="EMBL" id="JADKBR010000017">
    <property type="protein sequence ID" value="MBK8891300.1"/>
    <property type="molecule type" value="Genomic_DNA"/>
</dbReference>
<evidence type="ECO:0000313" key="3">
    <source>
        <dbReference type="EMBL" id="MBK8891300.1"/>
    </source>
</evidence>
<feature type="chain" id="PRO_5038630108" evidence="2">
    <location>
        <begin position="39"/>
        <end position="188"/>
    </location>
</feature>
<comment type="caution">
    <text evidence="3">The sequence shown here is derived from an EMBL/GenBank/DDBJ whole genome shotgun (WGS) entry which is preliminary data.</text>
</comment>
<feature type="region of interest" description="Disordered" evidence="1">
    <location>
        <begin position="169"/>
        <end position="188"/>
    </location>
</feature>
<evidence type="ECO:0000256" key="1">
    <source>
        <dbReference type="SAM" id="MobiDB-lite"/>
    </source>
</evidence>
<dbReference type="Proteomes" id="UP000808146">
    <property type="component" value="Unassembled WGS sequence"/>
</dbReference>